<reference evidence="1 3" key="1">
    <citation type="submission" date="2020-06" db="EMBL/GenBank/DDBJ databases">
        <title>Anoxygenic phototrophic Chloroflexota member uses a Type I reaction center.</title>
        <authorList>
            <person name="Tsuji J.M."/>
            <person name="Shaw N.A."/>
            <person name="Nagashima S."/>
            <person name="Venkiteswaran J."/>
            <person name="Schiff S.L."/>
            <person name="Hanada S."/>
            <person name="Tank M."/>
            <person name="Neufeld J.D."/>
        </authorList>
    </citation>
    <scope>NUCLEOTIDE SEQUENCE [LARGE SCALE GENOMIC DNA]</scope>
    <source>
        <strain evidence="1">L227-S17</strain>
    </source>
</reference>
<evidence type="ECO:0000313" key="2">
    <source>
        <dbReference type="EMBL" id="WJW65994.1"/>
    </source>
</evidence>
<protein>
    <submittedName>
        <fullName evidence="2">Nif11-like leader peptide family natural product</fullName>
    </submittedName>
</protein>
<dbReference type="RefSeq" id="WP_341467880.1">
    <property type="nucleotide sequence ID" value="NZ_CP128399.1"/>
</dbReference>
<evidence type="ECO:0000313" key="3">
    <source>
        <dbReference type="Proteomes" id="UP000521676"/>
    </source>
</evidence>
<proteinExistence type="predicted"/>
<dbReference type="Proteomes" id="UP000521676">
    <property type="component" value="Unassembled WGS sequence"/>
</dbReference>
<dbReference type="EMBL" id="CP128399">
    <property type="protein sequence ID" value="WJW65994.1"/>
    <property type="molecule type" value="Genomic_DNA"/>
</dbReference>
<evidence type="ECO:0000313" key="1">
    <source>
        <dbReference type="EMBL" id="NWJ46625.1"/>
    </source>
</evidence>
<dbReference type="EMBL" id="JACATZ010000001">
    <property type="protein sequence ID" value="NWJ46625.1"/>
    <property type="molecule type" value="Genomic_DNA"/>
</dbReference>
<dbReference type="Proteomes" id="UP001431572">
    <property type="component" value="Chromosome 1"/>
</dbReference>
<evidence type="ECO:0000313" key="4">
    <source>
        <dbReference type="Proteomes" id="UP001431572"/>
    </source>
</evidence>
<accession>A0A8T7M3P9</accession>
<dbReference type="AlphaFoldDB" id="A0A8T7M3P9"/>
<sequence length="106" mass="12099">MSKVRALSYLDKMLNDPITQQKLFESDVNDIPGLVRFATRDGYAFTSNDWRSAIHAVFGIVLELDENALEQVAAGYRFSNYHTQRHIIRILSLDNYIGNFQSPAFA</sequence>
<reference evidence="2" key="2">
    <citation type="journal article" date="2024" name="Nature">
        <title>Anoxygenic phototroph of the Chloroflexota uses a type I reaction centre.</title>
        <authorList>
            <person name="Tsuji J.M."/>
            <person name="Shaw N.A."/>
            <person name="Nagashima S."/>
            <person name="Venkiteswaran J.J."/>
            <person name="Schiff S.L."/>
            <person name="Watanabe T."/>
            <person name="Fukui M."/>
            <person name="Hanada S."/>
            <person name="Tank M."/>
            <person name="Neufeld J.D."/>
        </authorList>
    </citation>
    <scope>NUCLEOTIDE SEQUENCE</scope>
    <source>
        <strain evidence="2">L227-S17</strain>
    </source>
</reference>
<organism evidence="1 3">
    <name type="scientific">Candidatus Chlorohelix allophototropha</name>
    <dbReference type="NCBI Taxonomy" id="3003348"/>
    <lineage>
        <taxon>Bacteria</taxon>
        <taxon>Bacillati</taxon>
        <taxon>Chloroflexota</taxon>
        <taxon>Chloroflexia</taxon>
        <taxon>Candidatus Chloroheliales</taxon>
        <taxon>Candidatus Chloroheliaceae</taxon>
        <taxon>Candidatus Chlorohelix</taxon>
    </lineage>
</organism>
<keyword evidence="4" id="KW-1185">Reference proteome</keyword>
<name>A0A8T7M3P9_9CHLR</name>
<gene>
    <name evidence="1" type="ORF">HXX08_12155</name>
    <name evidence="2" type="ORF">OZ401_001775</name>
</gene>